<name>A0A4P2PZM7_SORCE</name>
<feature type="region of interest" description="Disordered" evidence="1">
    <location>
        <begin position="241"/>
        <end position="270"/>
    </location>
</feature>
<proteinExistence type="predicted"/>
<dbReference type="AlphaFoldDB" id="A0A4P2PZM7"/>
<protein>
    <recommendedName>
        <fullName evidence="4">Essential protein Yae1 N-terminal domain-containing protein</fullName>
    </recommendedName>
</protein>
<organism evidence="2 3">
    <name type="scientific">Sorangium cellulosum</name>
    <name type="common">Polyangium cellulosum</name>
    <dbReference type="NCBI Taxonomy" id="56"/>
    <lineage>
        <taxon>Bacteria</taxon>
        <taxon>Pseudomonadati</taxon>
        <taxon>Myxococcota</taxon>
        <taxon>Polyangia</taxon>
        <taxon>Polyangiales</taxon>
        <taxon>Polyangiaceae</taxon>
        <taxon>Sorangium</taxon>
    </lineage>
</organism>
<reference evidence="2 3" key="1">
    <citation type="submission" date="2015-09" db="EMBL/GenBank/DDBJ databases">
        <title>Sorangium comparison.</title>
        <authorList>
            <person name="Zaburannyi N."/>
            <person name="Bunk B."/>
            <person name="Overmann J."/>
            <person name="Mueller R."/>
        </authorList>
    </citation>
    <scope>NUCLEOTIDE SEQUENCE [LARGE SCALE GENOMIC DNA]</scope>
    <source>
        <strain evidence="2 3">So ceGT47</strain>
    </source>
</reference>
<sequence>MHNRSDQFAKSLLRDGLSLVSAAETEVEVLAATQKIDVYSVPDPAREAERARMGLLGDLSTEPSLFEPFHGTPSLRLVRRCLRKQLTWHHELERRARAAAGAIAPDEDADAPPQPAVDFPALVVISPGRPEMVLDAYRCEPAQAGVYHAVPGLVMRVVVLAELPRTRGTLLLRLLGTGRLLREALADLALLPEDAWEKSIAKPLLVHFRLGIQEPNDEEDEVSAEIRAWFEEYEQKLRAEARREGRREGHREGLKEGHQEGRREGLNEGRAEEAARAVLTALRVRGIAVPDAARERILAEKDPEKLERWHERAITAASLAEVLDEPS</sequence>
<gene>
    <name evidence="2" type="ORF">SOCEGT47_028850</name>
</gene>
<evidence type="ECO:0000256" key="1">
    <source>
        <dbReference type="SAM" id="MobiDB-lite"/>
    </source>
</evidence>
<dbReference type="RefSeq" id="WP_129347555.1">
    <property type="nucleotide sequence ID" value="NZ_CP012670.1"/>
</dbReference>
<dbReference type="OrthoDB" id="5505339at2"/>
<evidence type="ECO:0000313" key="3">
    <source>
        <dbReference type="Proteomes" id="UP000295781"/>
    </source>
</evidence>
<evidence type="ECO:0000313" key="2">
    <source>
        <dbReference type="EMBL" id="AUX22384.1"/>
    </source>
</evidence>
<evidence type="ECO:0008006" key="4">
    <source>
        <dbReference type="Google" id="ProtNLM"/>
    </source>
</evidence>
<dbReference type="Proteomes" id="UP000295781">
    <property type="component" value="Chromosome"/>
</dbReference>
<dbReference type="EMBL" id="CP012670">
    <property type="protein sequence ID" value="AUX22384.1"/>
    <property type="molecule type" value="Genomic_DNA"/>
</dbReference>
<accession>A0A4P2PZM7</accession>